<name>A0A2W1JPJ7_9CYAN</name>
<accession>A0A2W1JPJ7</accession>
<proteinExistence type="inferred from homology"/>
<dbReference type="RefSeq" id="WP_110986652.1">
    <property type="nucleotide sequence ID" value="NZ_CAWNWM010000008.1"/>
</dbReference>
<dbReference type="AlphaFoldDB" id="A0A2W1JPJ7"/>
<dbReference type="OrthoDB" id="1437579at2"/>
<evidence type="ECO:0000256" key="1">
    <source>
        <dbReference type="ARBA" id="ARBA00005771"/>
    </source>
</evidence>
<protein>
    <recommendedName>
        <fullName evidence="3">Sulfotransferase domain-containing protein</fullName>
    </recommendedName>
</protein>
<dbReference type="Pfam" id="PF00685">
    <property type="entry name" value="Sulfotransfer_1"/>
    <property type="match status" value="1"/>
</dbReference>
<dbReference type="InterPro" id="IPR027417">
    <property type="entry name" value="P-loop_NTPase"/>
</dbReference>
<dbReference type="SUPFAM" id="SSF52540">
    <property type="entry name" value="P-loop containing nucleoside triphosphate hydrolases"/>
    <property type="match status" value="1"/>
</dbReference>
<dbReference type="InterPro" id="IPR000863">
    <property type="entry name" value="Sulfotransferase_dom"/>
</dbReference>
<feature type="domain" description="Sulfotransferase" evidence="3">
    <location>
        <begin position="71"/>
        <end position="243"/>
    </location>
</feature>
<gene>
    <name evidence="4" type="ORF">C1752_03198</name>
</gene>
<dbReference type="EMBL" id="PQWO01000008">
    <property type="protein sequence ID" value="PZD72812.1"/>
    <property type="molecule type" value="Genomic_DNA"/>
</dbReference>
<dbReference type="Proteomes" id="UP000248857">
    <property type="component" value="Unassembled WGS sequence"/>
</dbReference>
<organism evidence="4 5">
    <name type="scientific">Acaryochloris thomasi RCC1774</name>
    <dbReference type="NCBI Taxonomy" id="1764569"/>
    <lineage>
        <taxon>Bacteria</taxon>
        <taxon>Bacillati</taxon>
        <taxon>Cyanobacteriota</taxon>
        <taxon>Cyanophyceae</taxon>
        <taxon>Acaryochloridales</taxon>
        <taxon>Acaryochloridaceae</taxon>
        <taxon>Acaryochloris</taxon>
        <taxon>Acaryochloris thomasi</taxon>
    </lineage>
</organism>
<comment type="similarity">
    <text evidence="1">Belongs to the sulfotransferase 1 family.</text>
</comment>
<evidence type="ECO:0000259" key="3">
    <source>
        <dbReference type="Pfam" id="PF00685"/>
    </source>
</evidence>
<keyword evidence="5" id="KW-1185">Reference proteome</keyword>
<dbReference type="Gene3D" id="3.40.50.300">
    <property type="entry name" value="P-loop containing nucleotide triphosphate hydrolases"/>
    <property type="match status" value="1"/>
</dbReference>
<evidence type="ECO:0000313" key="5">
    <source>
        <dbReference type="Proteomes" id="UP000248857"/>
    </source>
</evidence>
<sequence>MTYLFRSAARYIFQHINPFLFDTVAINEFPKSGGTWTGKVISNYLGYRFDDNIIPKYGAAIVKYHKLQIPSALKEVVIIRDPRDVIISFYYHSFFIFADNPFNARIVSLSKKRFNFDDYSDIAANIPTFIDYMLDGPIKPGFRWDHFYNIKIKSGIPIFKYEDLRHSPLETFSQILESLGFQDIDQQKLSGSIEKYNIKKIKKKNDSSQGKVNFVRSGKVNGWQDILLKQDNNKIRKNFSSIMEIFQYD</sequence>
<reference evidence="4 5" key="1">
    <citation type="journal article" date="2018" name="Sci. Rep.">
        <title>A novel species of the marine cyanobacterium Acaryochloris with a unique pigment content and lifestyle.</title>
        <authorList>
            <person name="Partensky F."/>
            <person name="Six C."/>
            <person name="Ratin M."/>
            <person name="Garczarek L."/>
            <person name="Vaulot D."/>
            <person name="Probert I."/>
            <person name="Calteau A."/>
            <person name="Gourvil P."/>
            <person name="Marie D."/>
            <person name="Grebert T."/>
            <person name="Bouchier C."/>
            <person name="Le Panse S."/>
            <person name="Gachenot M."/>
            <person name="Rodriguez F."/>
            <person name="Garrido J.L."/>
        </authorList>
    </citation>
    <scope>NUCLEOTIDE SEQUENCE [LARGE SCALE GENOMIC DNA]</scope>
    <source>
        <strain evidence="4 5">RCC1774</strain>
    </source>
</reference>
<evidence type="ECO:0000256" key="2">
    <source>
        <dbReference type="ARBA" id="ARBA00022679"/>
    </source>
</evidence>
<comment type="caution">
    <text evidence="4">The sequence shown here is derived from an EMBL/GenBank/DDBJ whole genome shotgun (WGS) entry which is preliminary data.</text>
</comment>
<keyword evidence="2" id="KW-0808">Transferase</keyword>
<evidence type="ECO:0000313" key="4">
    <source>
        <dbReference type="EMBL" id="PZD72812.1"/>
    </source>
</evidence>
<dbReference type="GO" id="GO:0008146">
    <property type="term" value="F:sulfotransferase activity"/>
    <property type="evidence" value="ECO:0007669"/>
    <property type="project" value="InterPro"/>
</dbReference>
<dbReference type="PANTHER" id="PTHR11783">
    <property type="entry name" value="SULFOTRANSFERASE SULT"/>
    <property type="match status" value="1"/>
</dbReference>